<evidence type="ECO:0000313" key="2">
    <source>
        <dbReference type="RefSeq" id="XP_005109100.1"/>
    </source>
</evidence>
<dbReference type="Proteomes" id="UP000694888">
    <property type="component" value="Unplaced"/>
</dbReference>
<organism evidence="1 2">
    <name type="scientific">Aplysia californica</name>
    <name type="common">California sea hare</name>
    <dbReference type="NCBI Taxonomy" id="6500"/>
    <lineage>
        <taxon>Eukaryota</taxon>
        <taxon>Metazoa</taxon>
        <taxon>Spiralia</taxon>
        <taxon>Lophotrochozoa</taxon>
        <taxon>Mollusca</taxon>
        <taxon>Gastropoda</taxon>
        <taxon>Heterobranchia</taxon>
        <taxon>Euthyneura</taxon>
        <taxon>Tectipleura</taxon>
        <taxon>Aplysiida</taxon>
        <taxon>Aplysioidea</taxon>
        <taxon>Aplysiidae</taxon>
        <taxon>Aplysia</taxon>
    </lineage>
</organism>
<evidence type="ECO:0000313" key="1">
    <source>
        <dbReference type="Proteomes" id="UP000694888"/>
    </source>
</evidence>
<dbReference type="Pfam" id="PF13279">
    <property type="entry name" value="4HBT_2"/>
    <property type="match status" value="1"/>
</dbReference>
<dbReference type="PANTHER" id="PTHR34487">
    <property type="entry name" value="ACYL-ACP THIOESTERASE"/>
    <property type="match status" value="1"/>
</dbReference>
<dbReference type="InterPro" id="IPR029069">
    <property type="entry name" value="HotDog_dom_sf"/>
</dbReference>
<dbReference type="GeneID" id="101860848"/>
<protein>
    <submittedName>
        <fullName evidence="2">Uncharacterized protein LOC101860848</fullName>
    </submittedName>
</protein>
<dbReference type="Gene3D" id="3.10.129.10">
    <property type="entry name" value="Hotdog Thioesterase"/>
    <property type="match status" value="1"/>
</dbReference>
<dbReference type="SUPFAM" id="SSF54637">
    <property type="entry name" value="Thioesterase/thiol ester dehydrase-isomerase"/>
    <property type="match status" value="1"/>
</dbReference>
<dbReference type="RefSeq" id="XP_005109100.1">
    <property type="nucleotide sequence ID" value="XM_005109043.3"/>
</dbReference>
<sequence length="285" mass="33176">MATQVTDYRLEINESRFRAESYFPGITYDDFDRAGGISPWKICRMFEAGRNVPFYQGNFLELQDLRSENFGFYVLGGDYYFDPCVWEVARKYQYFPYKISIELINQGETSLTFREILINTLDGKEIATFYGKLVYVDKSAKRSQVLPYWHRMKYRSVESPDRVRIDFTLSQVPSDACRVKTLVSASDVDHNGHTNQASYVRFCMDAAESVNRRKQLKRFSGDICLYPIMKLSTAYRSETYVGDELSTCLWQDDLSPFMIHFVLFREDTIVFSATVTFKNAPCSKL</sequence>
<keyword evidence="1" id="KW-1185">Reference proteome</keyword>
<proteinExistence type="predicted"/>
<name>A0ABM0K5B4_APLCA</name>
<reference evidence="2" key="1">
    <citation type="submission" date="2025-08" db="UniProtKB">
        <authorList>
            <consortium name="RefSeq"/>
        </authorList>
    </citation>
    <scope>IDENTIFICATION</scope>
</reference>
<dbReference type="PANTHER" id="PTHR34487:SF1">
    <property type="entry name" value="ACYL-ACP THIOESTERASE"/>
    <property type="match status" value="1"/>
</dbReference>
<gene>
    <name evidence="2" type="primary">LOC101860848</name>
</gene>
<accession>A0ABM0K5B4</accession>